<evidence type="ECO:0000259" key="2">
    <source>
        <dbReference type="Pfam" id="PF13660"/>
    </source>
</evidence>
<accession>A4XFC3</accession>
<dbReference type="Gene3D" id="3.40.1480.10">
    <property type="entry name" value="MOFRL domain"/>
    <property type="match status" value="1"/>
</dbReference>
<evidence type="ECO:0000313" key="3">
    <source>
        <dbReference type="EMBL" id="ABP64634.1"/>
    </source>
</evidence>
<sequence>MMNDEQARGIVENVFRAALDAAMAGPAVLRHLPEKPQGRCIVVGAGKASAAMAAAVDAAWPDVALTGVIATRYGHAVEAGRIAVFEAGHPVPDENSVRAARRMLEAVRGLGPDDLVLALVSGGGSASLALPMDGMDLAGKQAVTRALLNSGAPIGEINTVRRHLSGIKGGRLAAAARPARVVTLLISDVPGDDPAAIASGPTLADSSTPADAVAILERHGIPVPQALRNARPAPSPADNGECHLVATPSRALDAAAARGRALGCDVVNLGDALEGEAADLGRELARDALERGRSAAGPLLLLSGGETTVTIGPEGAGEGGRNCEFLLSLAVAFDGASGVFALAADTDGIDGTSDAAGAFVTPSTLARAQALGLDPVAALARHDSYTLFAALGDLVVTGPTHTNVNDFRAVLVG</sequence>
<feature type="domain" description="MOFRL" evidence="1">
    <location>
        <begin position="300"/>
        <end position="406"/>
    </location>
</feature>
<proteinExistence type="predicted"/>
<evidence type="ECO:0000259" key="1">
    <source>
        <dbReference type="Pfam" id="PF05161"/>
    </source>
</evidence>
<dbReference type="EMBL" id="CP000677">
    <property type="protein sequence ID" value="ABP64634.1"/>
    <property type="molecule type" value="Genomic_DNA"/>
</dbReference>
<protein>
    <submittedName>
        <fullName evidence="3">MOFRL domain protein</fullName>
    </submittedName>
</protein>
<dbReference type="InterPro" id="IPR038614">
    <property type="entry name" value="GK_N_sf"/>
</dbReference>
<keyword evidence="3" id="KW-0614">Plasmid</keyword>
<dbReference type="KEGG" id="nar:Saro_3775"/>
<name>A4XFC3_NOVAD</name>
<dbReference type="GO" id="GO:0008887">
    <property type="term" value="F:glycerate kinase activity"/>
    <property type="evidence" value="ECO:0007669"/>
    <property type="project" value="InterPro"/>
</dbReference>
<dbReference type="PANTHER" id="PTHR12227:SF0">
    <property type="entry name" value="GLYCERATE KINASE"/>
    <property type="match status" value="1"/>
</dbReference>
<dbReference type="Proteomes" id="UP000009134">
    <property type="component" value="Plasmid pNL2"/>
</dbReference>
<dbReference type="eggNOG" id="COG2379">
    <property type="taxonomic scope" value="Bacteria"/>
</dbReference>
<geneLocation type="plasmid" evidence="3 4">
    <name>pNL2</name>
</geneLocation>
<gene>
    <name evidence="3" type="ordered locus">Saro_3775</name>
</gene>
<dbReference type="AlphaFoldDB" id="A4XFC3"/>
<dbReference type="InterPro" id="IPR037035">
    <property type="entry name" value="GK-like_C_sf"/>
</dbReference>
<dbReference type="SUPFAM" id="SSF82544">
    <property type="entry name" value="GckA/TtuD-like"/>
    <property type="match status" value="1"/>
</dbReference>
<evidence type="ECO:0000313" key="4">
    <source>
        <dbReference type="Proteomes" id="UP000009134"/>
    </source>
</evidence>
<dbReference type="Pfam" id="PF13660">
    <property type="entry name" value="DUF4147"/>
    <property type="match status" value="1"/>
</dbReference>
<organism evidence="3 4">
    <name type="scientific">Novosphingobium aromaticivorans (strain ATCC 700278 / DSM 12444 / CCUG 56034 / CIP 105152 / NBRC 16084 / F199)</name>
    <dbReference type="NCBI Taxonomy" id="279238"/>
    <lineage>
        <taxon>Bacteria</taxon>
        <taxon>Pseudomonadati</taxon>
        <taxon>Pseudomonadota</taxon>
        <taxon>Alphaproteobacteria</taxon>
        <taxon>Sphingomonadales</taxon>
        <taxon>Sphingomonadaceae</taxon>
        <taxon>Novosphingobium</taxon>
    </lineage>
</organism>
<keyword evidence="4" id="KW-1185">Reference proteome</keyword>
<dbReference type="PANTHER" id="PTHR12227">
    <property type="entry name" value="GLYCERATE KINASE"/>
    <property type="match status" value="1"/>
</dbReference>
<dbReference type="InterPro" id="IPR039760">
    <property type="entry name" value="MOFRL_protein"/>
</dbReference>
<feature type="domain" description="MOFRL-associated" evidence="2">
    <location>
        <begin position="11"/>
        <end position="229"/>
    </location>
</feature>
<dbReference type="Pfam" id="PF05161">
    <property type="entry name" value="MOFRL"/>
    <property type="match status" value="1"/>
</dbReference>
<dbReference type="HOGENOM" id="CLU_032279_1_1_5"/>
<reference evidence="3 4" key="1">
    <citation type="submission" date="2007-04" db="EMBL/GenBank/DDBJ databases">
        <title>Complete sequence of plasmid pNL2 of Novosphingobium aromaticivorans DSM 12444.</title>
        <authorList>
            <consortium name="US DOE Joint Genome Institute"/>
            <person name="Copeland A."/>
            <person name="Lucas S."/>
            <person name="Lapidus A."/>
            <person name="Barry K."/>
            <person name="Detter J.C."/>
            <person name="Glavina del Rio T."/>
            <person name="Hammon N."/>
            <person name="Israni S."/>
            <person name="Dalin E."/>
            <person name="Tice H."/>
            <person name="Pitluck S."/>
            <person name="Chertkov O."/>
            <person name="Han C."/>
            <person name="Thomson S."/>
            <person name="Schmutz J."/>
            <person name="Larimer F."/>
            <person name="Land M."/>
            <person name="Kyrpides N."/>
            <person name="Ivanova N."/>
            <person name="Fredrickson J."/>
            <person name="Romine M.F."/>
            <person name="Richardson P."/>
        </authorList>
    </citation>
    <scope>NUCLEOTIDE SEQUENCE [LARGE SCALE GENOMIC DNA]</scope>
    <source>
        <strain evidence="4">ATCC 700278 / DSM 12444 / CCUG 56034 / CIP 105152 / NBRC 16084 / F199</strain>
        <plasmid evidence="3 4">pNL2</plasmid>
    </source>
</reference>
<dbReference type="InterPro" id="IPR007835">
    <property type="entry name" value="MOFRL"/>
</dbReference>
<dbReference type="GO" id="GO:0005737">
    <property type="term" value="C:cytoplasm"/>
    <property type="evidence" value="ECO:0007669"/>
    <property type="project" value="TreeGrafter"/>
</dbReference>
<dbReference type="InterPro" id="IPR025286">
    <property type="entry name" value="MOFRL_assoc_dom"/>
</dbReference>
<dbReference type="Gene3D" id="3.40.50.10180">
    <property type="entry name" value="Glycerate kinase, MOFRL-like N-terminal domain"/>
    <property type="match status" value="1"/>
</dbReference>